<accession>A0ABN3XWM0</accession>
<dbReference type="InterPro" id="IPR032466">
    <property type="entry name" value="Metal_Hydrolase"/>
</dbReference>
<evidence type="ECO:0000313" key="1">
    <source>
        <dbReference type="EMBL" id="GAA3003808.1"/>
    </source>
</evidence>
<reference evidence="1 2" key="1">
    <citation type="journal article" date="2019" name="Int. J. Syst. Evol. Microbiol.">
        <title>The Global Catalogue of Microorganisms (GCM) 10K type strain sequencing project: providing services to taxonomists for standard genome sequencing and annotation.</title>
        <authorList>
            <consortium name="The Broad Institute Genomics Platform"/>
            <consortium name="The Broad Institute Genome Sequencing Center for Infectious Disease"/>
            <person name="Wu L."/>
            <person name="Ma J."/>
        </authorList>
    </citation>
    <scope>NUCLEOTIDE SEQUENCE [LARGE SCALE GENOMIC DNA]</scope>
    <source>
        <strain evidence="1 2">JCM 3106</strain>
    </source>
</reference>
<dbReference type="SUPFAM" id="SSF51556">
    <property type="entry name" value="Metallo-dependent hydrolases"/>
    <property type="match status" value="1"/>
</dbReference>
<protein>
    <submittedName>
        <fullName evidence="1">Uncharacterized protein</fullName>
    </submittedName>
</protein>
<dbReference type="Proteomes" id="UP001499930">
    <property type="component" value="Unassembled WGS sequence"/>
</dbReference>
<organism evidence="1 2">
    <name type="scientific">Streptosporangium longisporum</name>
    <dbReference type="NCBI Taxonomy" id="46187"/>
    <lineage>
        <taxon>Bacteria</taxon>
        <taxon>Bacillati</taxon>
        <taxon>Actinomycetota</taxon>
        <taxon>Actinomycetes</taxon>
        <taxon>Streptosporangiales</taxon>
        <taxon>Streptosporangiaceae</taxon>
        <taxon>Streptosporangium</taxon>
    </lineage>
</organism>
<dbReference type="RefSeq" id="WP_344893521.1">
    <property type="nucleotide sequence ID" value="NZ_BAAAWD010000007.1"/>
</dbReference>
<name>A0ABN3XWM0_9ACTN</name>
<dbReference type="Gene3D" id="3.20.20.140">
    <property type="entry name" value="Metal-dependent hydrolases"/>
    <property type="match status" value="1"/>
</dbReference>
<proteinExistence type="predicted"/>
<dbReference type="EMBL" id="BAAAWD010000007">
    <property type="protein sequence ID" value="GAA3003808.1"/>
    <property type="molecule type" value="Genomic_DNA"/>
</dbReference>
<evidence type="ECO:0000313" key="2">
    <source>
        <dbReference type="Proteomes" id="UP001499930"/>
    </source>
</evidence>
<keyword evidence="2" id="KW-1185">Reference proteome</keyword>
<comment type="caution">
    <text evidence="1">The sequence shown here is derived from an EMBL/GenBank/DDBJ whole genome shotgun (WGS) entry which is preliminary data.</text>
</comment>
<sequence length="59" mass="6297">MGRRRARWCGPRIFTAGRALVCTGGHGHEGGDTLECDGADGFRRGVRAQIKAGADLIRS</sequence>
<gene>
    <name evidence="1" type="ORF">GCM10017559_26470</name>
</gene>